<accession>A0A2L2XF25</accession>
<organism evidence="1 2">
    <name type="scientific">Desulfocucumis palustris</name>
    <dbReference type="NCBI Taxonomy" id="1898651"/>
    <lineage>
        <taxon>Bacteria</taxon>
        <taxon>Bacillati</taxon>
        <taxon>Bacillota</taxon>
        <taxon>Clostridia</taxon>
        <taxon>Eubacteriales</taxon>
        <taxon>Desulfocucumaceae</taxon>
        <taxon>Desulfocucumis</taxon>
    </lineage>
</organism>
<dbReference type="Proteomes" id="UP000239549">
    <property type="component" value="Unassembled WGS sequence"/>
</dbReference>
<reference evidence="2" key="1">
    <citation type="submission" date="2018-02" db="EMBL/GenBank/DDBJ databases">
        <title>Genome sequence of Desulfocucumis palustris strain NAW-5.</title>
        <authorList>
            <person name="Watanabe M."/>
            <person name="Kojima H."/>
            <person name="Fukui M."/>
        </authorList>
    </citation>
    <scope>NUCLEOTIDE SEQUENCE [LARGE SCALE GENOMIC DNA]</scope>
    <source>
        <strain evidence="2">NAW-5</strain>
    </source>
</reference>
<proteinExistence type="predicted"/>
<dbReference type="EMBL" id="BFAV01000150">
    <property type="protein sequence ID" value="GBF34848.1"/>
    <property type="molecule type" value="Genomic_DNA"/>
</dbReference>
<name>A0A2L2XF25_9FIRM</name>
<keyword evidence="2" id="KW-1185">Reference proteome</keyword>
<gene>
    <name evidence="1" type="ORF">DCCM_3968</name>
</gene>
<evidence type="ECO:0000313" key="2">
    <source>
        <dbReference type="Proteomes" id="UP000239549"/>
    </source>
</evidence>
<protein>
    <submittedName>
        <fullName evidence="1">Uncharacterized protein</fullName>
    </submittedName>
</protein>
<sequence>MPYRVKQAERIRRGIIGTKSEPGINPCDGPDSFGCPPSFLPMLGDDFLR</sequence>
<comment type="caution">
    <text evidence="1">The sequence shown here is derived from an EMBL/GenBank/DDBJ whole genome shotgun (WGS) entry which is preliminary data.</text>
</comment>
<dbReference type="AlphaFoldDB" id="A0A2L2XF25"/>
<evidence type="ECO:0000313" key="1">
    <source>
        <dbReference type="EMBL" id="GBF34848.1"/>
    </source>
</evidence>